<dbReference type="CDD" id="cd07377">
    <property type="entry name" value="WHTH_GntR"/>
    <property type="match status" value="1"/>
</dbReference>
<evidence type="ECO:0000256" key="1">
    <source>
        <dbReference type="ARBA" id="ARBA00023015"/>
    </source>
</evidence>
<dbReference type="PANTHER" id="PTHR44846:SF17">
    <property type="entry name" value="GNTR-FAMILY TRANSCRIPTIONAL REGULATOR"/>
    <property type="match status" value="1"/>
</dbReference>
<keyword evidence="3" id="KW-0804">Transcription</keyword>
<dbReference type="EMBL" id="FNFB01000064">
    <property type="protein sequence ID" value="SDM37670.1"/>
    <property type="molecule type" value="Genomic_DNA"/>
</dbReference>
<dbReference type="RefSeq" id="WP_143022448.1">
    <property type="nucleotide sequence ID" value="NZ_FNFB01000064.1"/>
</dbReference>
<name>A0A1G9SQK2_9ACTN</name>
<dbReference type="InterPro" id="IPR050679">
    <property type="entry name" value="Bact_HTH_transcr_reg"/>
</dbReference>
<dbReference type="InterPro" id="IPR036388">
    <property type="entry name" value="WH-like_DNA-bd_sf"/>
</dbReference>
<dbReference type="PANTHER" id="PTHR44846">
    <property type="entry name" value="MANNOSYL-D-GLYCERATE TRANSPORT/METABOLISM SYSTEM REPRESSOR MNGR-RELATED"/>
    <property type="match status" value="1"/>
</dbReference>
<dbReference type="STRING" id="683260.SAMN05421874_1644"/>
<organism evidence="5 6">
    <name type="scientific">Nonomuraea maritima</name>
    <dbReference type="NCBI Taxonomy" id="683260"/>
    <lineage>
        <taxon>Bacteria</taxon>
        <taxon>Bacillati</taxon>
        <taxon>Actinomycetota</taxon>
        <taxon>Actinomycetes</taxon>
        <taxon>Streptosporangiales</taxon>
        <taxon>Streptosporangiaceae</taxon>
        <taxon>Nonomuraea</taxon>
    </lineage>
</organism>
<dbReference type="SMART" id="SM00345">
    <property type="entry name" value="HTH_GNTR"/>
    <property type="match status" value="1"/>
</dbReference>
<dbReference type="PRINTS" id="PR00035">
    <property type="entry name" value="HTHGNTR"/>
</dbReference>
<gene>
    <name evidence="5" type="ORF">SAMN05421874_1644</name>
</gene>
<dbReference type="GO" id="GO:0045892">
    <property type="term" value="P:negative regulation of DNA-templated transcription"/>
    <property type="evidence" value="ECO:0007669"/>
    <property type="project" value="TreeGrafter"/>
</dbReference>
<dbReference type="OrthoDB" id="4558810at2"/>
<dbReference type="PROSITE" id="PS50949">
    <property type="entry name" value="HTH_GNTR"/>
    <property type="match status" value="1"/>
</dbReference>
<evidence type="ECO:0000259" key="4">
    <source>
        <dbReference type="PROSITE" id="PS50949"/>
    </source>
</evidence>
<evidence type="ECO:0000313" key="5">
    <source>
        <dbReference type="EMBL" id="SDM37670.1"/>
    </source>
</evidence>
<dbReference type="Gene3D" id="3.40.1410.10">
    <property type="entry name" value="Chorismate lyase-like"/>
    <property type="match status" value="1"/>
</dbReference>
<evidence type="ECO:0000256" key="3">
    <source>
        <dbReference type="ARBA" id="ARBA00023163"/>
    </source>
</evidence>
<dbReference type="Gene3D" id="1.10.10.10">
    <property type="entry name" value="Winged helix-like DNA-binding domain superfamily/Winged helix DNA-binding domain"/>
    <property type="match status" value="1"/>
</dbReference>
<accession>A0A1G9SQK2</accession>
<dbReference type="GO" id="GO:0003700">
    <property type="term" value="F:DNA-binding transcription factor activity"/>
    <property type="evidence" value="ECO:0007669"/>
    <property type="project" value="InterPro"/>
</dbReference>
<dbReference type="InterPro" id="IPR028978">
    <property type="entry name" value="Chorismate_lyase_/UTRA_dom_sf"/>
</dbReference>
<evidence type="ECO:0000256" key="2">
    <source>
        <dbReference type="ARBA" id="ARBA00023125"/>
    </source>
</evidence>
<feature type="domain" description="HTH gntR-type" evidence="4">
    <location>
        <begin position="12"/>
        <end position="80"/>
    </location>
</feature>
<dbReference type="Proteomes" id="UP000198683">
    <property type="component" value="Unassembled WGS sequence"/>
</dbReference>
<sequence>MRTVQVDPNSFTPLYRQVADLLRAQIEGGALQPGDKLKNEDTLAEEFGTGKATVRQALRLLRSDGLIDTENRRGSTVRTPPELTVVSLEKPARITARMPTAAERTTLGLPEGEPVLVVTYADGRTVILARSAIDAGPSMSDQGDD</sequence>
<keyword evidence="1" id="KW-0805">Transcription regulation</keyword>
<dbReference type="SUPFAM" id="SSF64288">
    <property type="entry name" value="Chorismate lyase-like"/>
    <property type="match status" value="1"/>
</dbReference>
<dbReference type="InterPro" id="IPR000524">
    <property type="entry name" value="Tscrpt_reg_HTH_GntR"/>
</dbReference>
<dbReference type="SUPFAM" id="SSF46785">
    <property type="entry name" value="Winged helix' DNA-binding domain"/>
    <property type="match status" value="1"/>
</dbReference>
<proteinExistence type="predicted"/>
<keyword evidence="6" id="KW-1185">Reference proteome</keyword>
<keyword evidence="2" id="KW-0238">DNA-binding</keyword>
<protein>
    <submittedName>
        <fullName evidence="5">GntR family transcriptional regulator</fullName>
    </submittedName>
</protein>
<reference evidence="5 6" key="1">
    <citation type="submission" date="2016-10" db="EMBL/GenBank/DDBJ databases">
        <authorList>
            <person name="de Groot N.N."/>
        </authorList>
    </citation>
    <scope>NUCLEOTIDE SEQUENCE [LARGE SCALE GENOMIC DNA]</scope>
    <source>
        <strain evidence="5 6">CGMCC 4.5681</strain>
    </source>
</reference>
<dbReference type="Pfam" id="PF00392">
    <property type="entry name" value="GntR"/>
    <property type="match status" value="1"/>
</dbReference>
<dbReference type="AlphaFoldDB" id="A0A1G9SQK2"/>
<dbReference type="InterPro" id="IPR036390">
    <property type="entry name" value="WH_DNA-bd_sf"/>
</dbReference>
<evidence type="ECO:0000313" key="6">
    <source>
        <dbReference type="Proteomes" id="UP000198683"/>
    </source>
</evidence>
<dbReference type="GO" id="GO:0003677">
    <property type="term" value="F:DNA binding"/>
    <property type="evidence" value="ECO:0007669"/>
    <property type="project" value="UniProtKB-KW"/>
</dbReference>